<comment type="caution">
    <text evidence="6">The sequence shown here is derived from an EMBL/GenBank/DDBJ whole genome shotgun (WGS) entry which is preliminary data.</text>
</comment>
<feature type="domain" description="Response regulatory" evidence="5">
    <location>
        <begin position="30"/>
        <end position="148"/>
    </location>
</feature>
<dbReference type="PROSITE" id="PS50110">
    <property type="entry name" value="RESPONSE_REGULATORY"/>
    <property type="match status" value="1"/>
</dbReference>
<accession>A0A7J0H3J3</accession>
<reference evidence="6 7" key="1">
    <citation type="submission" date="2019-07" db="EMBL/GenBank/DDBJ databases">
        <title>De Novo Assembly of kiwifruit Actinidia rufa.</title>
        <authorList>
            <person name="Sugita-Konishi S."/>
            <person name="Sato K."/>
            <person name="Mori E."/>
            <person name="Abe Y."/>
            <person name="Kisaki G."/>
            <person name="Hamano K."/>
            <person name="Suezawa K."/>
            <person name="Otani M."/>
            <person name="Fukuda T."/>
            <person name="Manabe T."/>
            <person name="Gomi K."/>
            <person name="Tabuchi M."/>
            <person name="Akimitsu K."/>
            <person name="Kataoka I."/>
        </authorList>
    </citation>
    <scope>NUCLEOTIDE SEQUENCE [LARGE SCALE GENOMIC DNA]</scope>
    <source>
        <strain evidence="7">cv. Fuchu</strain>
    </source>
</reference>
<evidence type="ECO:0000313" key="6">
    <source>
        <dbReference type="EMBL" id="GFZ17585.1"/>
    </source>
</evidence>
<keyword evidence="3" id="KW-0804">Transcription</keyword>
<gene>
    <name evidence="6" type="ORF">Acr_26g0008550</name>
</gene>
<name>A0A7J0H3J3_9ERIC</name>
<dbReference type="InterPro" id="IPR011006">
    <property type="entry name" value="CheY-like_superfamily"/>
</dbReference>
<evidence type="ECO:0000256" key="2">
    <source>
        <dbReference type="ARBA" id="ARBA00023015"/>
    </source>
</evidence>
<proteinExistence type="predicted"/>
<dbReference type="PANTHER" id="PTHR43874">
    <property type="entry name" value="TWO-COMPONENT RESPONSE REGULATOR"/>
    <property type="match status" value="1"/>
</dbReference>
<dbReference type="Pfam" id="PF00072">
    <property type="entry name" value="Response_reg"/>
    <property type="match status" value="1"/>
</dbReference>
<dbReference type="Proteomes" id="UP000585474">
    <property type="component" value="Unassembled WGS sequence"/>
</dbReference>
<dbReference type="InterPro" id="IPR001789">
    <property type="entry name" value="Sig_transdc_resp-reg_receiver"/>
</dbReference>
<dbReference type="OrthoDB" id="60033at2759"/>
<organism evidence="6 7">
    <name type="scientific">Actinidia rufa</name>
    <dbReference type="NCBI Taxonomy" id="165716"/>
    <lineage>
        <taxon>Eukaryota</taxon>
        <taxon>Viridiplantae</taxon>
        <taxon>Streptophyta</taxon>
        <taxon>Embryophyta</taxon>
        <taxon>Tracheophyta</taxon>
        <taxon>Spermatophyta</taxon>
        <taxon>Magnoliopsida</taxon>
        <taxon>eudicotyledons</taxon>
        <taxon>Gunneridae</taxon>
        <taxon>Pentapetalae</taxon>
        <taxon>asterids</taxon>
        <taxon>Ericales</taxon>
        <taxon>Actinidiaceae</taxon>
        <taxon>Actinidia</taxon>
    </lineage>
</organism>
<evidence type="ECO:0000259" key="5">
    <source>
        <dbReference type="PROSITE" id="PS50110"/>
    </source>
</evidence>
<dbReference type="AlphaFoldDB" id="A0A7J0H3J3"/>
<comment type="caution">
    <text evidence="4">Lacks conserved residue(s) required for the propagation of feature annotation.</text>
</comment>
<keyword evidence="1" id="KW-0902">Two-component regulatory system</keyword>
<sequence length="255" mass="28415">MRLGAYKHGGGLSGGGGGTADAFIDRSRVRILLCDNDGKSSEEVLNLLCNCSYQVISVKSARQVIDTLNAEGPGIDIILSELNLPVSKGLKMLKYIKRHKELQRIPVILTSAQDEVSIVVNCLRLGAADYLVKPLRMNELLNLWTHMWRRRRMLGLAEKNIMNYDFDLLPSDPSYTNTNSTNLFSDDTDDKSWKCSNQEMCMSIHQEDEVNPALRQKMSNNATAAAPVDPLPLDSLDYRPHGLGISDHRTGEHFA</sequence>
<keyword evidence="7" id="KW-1185">Reference proteome</keyword>
<protein>
    <submittedName>
        <fullName evidence="6">CCT motif-containing response regulator protein</fullName>
    </submittedName>
</protein>
<dbReference type="EMBL" id="BJWL01000026">
    <property type="protein sequence ID" value="GFZ17585.1"/>
    <property type="molecule type" value="Genomic_DNA"/>
</dbReference>
<dbReference type="SMART" id="SM00448">
    <property type="entry name" value="REC"/>
    <property type="match status" value="1"/>
</dbReference>
<evidence type="ECO:0000313" key="7">
    <source>
        <dbReference type="Proteomes" id="UP000585474"/>
    </source>
</evidence>
<dbReference type="GO" id="GO:0009736">
    <property type="term" value="P:cytokinin-activated signaling pathway"/>
    <property type="evidence" value="ECO:0007669"/>
    <property type="project" value="InterPro"/>
</dbReference>
<dbReference type="SUPFAM" id="SSF52172">
    <property type="entry name" value="CheY-like"/>
    <property type="match status" value="1"/>
</dbReference>
<dbReference type="InterPro" id="IPR045279">
    <property type="entry name" value="ARR-like"/>
</dbReference>
<evidence type="ECO:0000256" key="3">
    <source>
        <dbReference type="ARBA" id="ARBA00023163"/>
    </source>
</evidence>
<dbReference type="GO" id="GO:0000160">
    <property type="term" value="P:phosphorelay signal transduction system"/>
    <property type="evidence" value="ECO:0007669"/>
    <property type="project" value="UniProtKB-KW"/>
</dbReference>
<keyword evidence="2" id="KW-0805">Transcription regulation</keyword>
<dbReference type="Gene3D" id="3.40.50.2300">
    <property type="match status" value="1"/>
</dbReference>
<evidence type="ECO:0000256" key="1">
    <source>
        <dbReference type="ARBA" id="ARBA00023012"/>
    </source>
</evidence>
<evidence type="ECO:0000256" key="4">
    <source>
        <dbReference type="PROSITE-ProRule" id="PRU00169"/>
    </source>
</evidence>
<dbReference type="PANTHER" id="PTHR43874:SF1">
    <property type="entry name" value="TWO-COMPONENT RESPONSE REGULATOR-LIKE APRR1"/>
    <property type="match status" value="1"/>
</dbReference>